<dbReference type="OrthoDB" id="8527901at2"/>
<evidence type="ECO:0000256" key="1">
    <source>
        <dbReference type="SAM" id="Coils"/>
    </source>
</evidence>
<reference evidence="3 6" key="1">
    <citation type="submission" date="2015-02" db="EMBL/GenBank/DDBJ databases">
        <title>Physiological reanalysis, assessment of diazotrophy, and genome sequences of multiple isolates of Streptomyces thermoautotrophicus.</title>
        <authorList>
            <person name="MacKellar D.C."/>
            <person name="Lieber L."/>
            <person name="Norman J."/>
            <person name="Bolger A."/>
            <person name="Tobin C."/>
            <person name="Murray J.W."/>
            <person name="Prell J."/>
        </authorList>
    </citation>
    <scope>NUCLEOTIDE SEQUENCE [LARGE SCALE GENOMIC DNA]</scope>
    <source>
        <strain evidence="3 6">UBT1</strain>
    </source>
</reference>
<dbReference type="Proteomes" id="UP000070188">
    <property type="component" value="Unassembled WGS sequence"/>
</dbReference>
<dbReference type="Proteomes" id="UP000070659">
    <property type="component" value="Unassembled WGS sequence"/>
</dbReference>
<dbReference type="EMBL" id="LAXD01000001">
    <property type="protein sequence ID" value="KWW99019.1"/>
    <property type="molecule type" value="Genomic_DNA"/>
</dbReference>
<dbReference type="InterPro" id="IPR013496">
    <property type="entry name" value="CHP02680"/>
</dbReference>
<proteinExistence type="predicted"/>
<organism evidence="3 6">
    <name type="scientific">Carbonactinospora thermoautotrophica</name>
    <dbReference type="NCBI Taxonomy" id="1469144"/>
    <lineage>
        <taxon>Bacteria</taxon>
        <taxon>Bacillati</taxon>
        <taxon>Actinomycetota</taxon>
        <taxon>Actinomycetes</taxon>
        <taxon>Kitasatosporales</taxon>
        <taxon>Carbonactinosporaceae</taxon>
        <taxon>Carbonactinospora</taxon>
    </lineage>
</organism>
<evidence type="ECO:0000256" key="2">
    <source>
        <dbReference type="SAM" id="MobiDB-lite"/>
    </source>
</evidence>
<reference evidence="4" key="3">
    <citation type="submission" date="2015-04" db="EMBL/GenBank/DDBJ databases">
        <title>Physiological reanalysis, assessment of diazotrophy, and genome sequences of multiple isolates of Streptomyces thermoautotrophicus.</title>
        <authorList>
            <person name="MacKellar D.C."/>
            <person name="Lieber L."/>
            <person name="Norman J."/>
            <person name="Bolger A."/>
            <person name="Tobin C."/>
            <person name="Murray J.W."/>
            <person name="Woodward J."/>
            <person name="Friesen M."/>
            <person name="Prell J."/>
        </authorList>
    </citation>
    <scope>NUCLEOTIDE SEQUENCE [LARGE SCALE GENOMIC DNA]</scope>
    <source>
        <strain evidence="4">H1</strain>
    </source>
</reference>
<evidence type="ECO:0000313" key="3">
    <source>
        <dbReference type="EMBL" id="KWW97636.1"/>
    </source>
</evidence>
<dbReference type="NCBIfam" id="TIGR02680">
    <property type="entry name" value="TIGR02680 family protein"/>
    <property type="match status" value="1"/>
</dbReference>
<dbReference type="RefSeq" id="WP_066884036.1">
    <property type="nucleotide sequence ID" value="NZ_JYIJ01000019.1"/>
</dbReference>
<dbReference type="PANTHER" id="PTHR23159:SF31">
    <property type="entry name" value="CENTROSOME-ASSOCIATED PROTEIN CEP250 ISOFORM X1"/>
    <property type="match status" value="1"/>
</dbReference>
<evidence type="ECO:0000313" key="6">
    <source>
        <dbReference type="Proteomes" id="UP000070659"/>
    </source>
</evidence>
<dbReference type="SUPFAM" id="SSF52540">
    <property type="entry name" value="P-loop containing nucleoside triphosphate hydrolases"/>
    <property type="match status" value="2"/>
</dbReference>
<feature type="compositionally biased region" description="Basic and acidic residues" evidence="2">
    <location>
        <begin position="601"/>
        <end position="610"/>
    </location>
</feature>
<keyword evidence="5" id="KW-1185">Reference proteome</keyword>
<protein>
    <recommendedName>
        <fullName evidence="7">TIGR02680 family protein</fullName>
    </recommendedName>
</protein>
<reference evidence="5" key="2">
    <citation type="submission" date="2015-04" db="EMBL/GenBank/DDBJ databases">
        <title>Physiological reanalysis, assessment of diazotrophy, and genome sequences of multiple isolates of Streptomyces thermoautotrophicus.</title>
        <authorList>
            <person name="MacKellar D.C."/>
            <person name="Lieber L."/>
            <person name="Norman J."/>
            <person name="Bolger A."/>
            <person name="Tobin C."/>
            <person name="Murray J.W."/>
            <person name="Chang R."/>
            <person name="Ford T."/>
            <person name="Nguyen P.Q."/>
            <person name="Woodward J."/>
            <person name="Permingeat H."/>
            <person name="Joshi N.S."/>
            <person name="Silver P.A."/>
            <person name="Usadel B."/>
            <person name="Rutherford A.W."/>
            <person name="Friesen M."/>
            <person name="Prell J."/>
        </authorList>
    </citation>
    <scope>NUCLEOTIDE SEQUENCE [LARGE SCALE GENOMIC DNA]</scope>
    <source>
        <strain evidence="5">H1</strain>
    </source>
</reference>
<feature type="region of interest" description="Disordered" evidence="2">
    <location>
        <begin position="587"/>
        <end position="610"/>
    </location>
</feature>
<evidence type="ECO:0000313" key="5">
    <source>
        <dbReference type="Proteomes" id="UP000070188"/>
    </source>
</evidence>
<keyword evidence="1" id="KW-0175">Coiled coil</keyword>
<evidence type="ECO:0008006" key="7">
    <source>
        <dbReference type="Google" id="ProtNLM"/>
    </source>
</evidence>
<accession>A0A132MIG9</accession>
<dbReference type="EMBL" id="JYIJ01000019">
    <property type="protein sequence ID" value="KWW97636.1"/>
    <property type="molecule type" value="Genomic_DNA"/>
</dbReference>
<dbReference type="Gene3D" id="3.40.50.300">
    <property type="entry name" value="P-loop containing nucleotide triphosphate hydrolases"/>
    <property type="match status" value="1"/>
</dbReference>
<gene>
    <name evidence="4" type="ORF">LI90_651</name>
    <name evidence="3" type="ORF">TH66_18970</name>
</gene>
<feature type="region of interest" description="Disordered" evidence="2">
    <location>
        <begin position="814"/>
        <end position="837"/>
    </location>
</feature>
<evidence type="ECO:0000313" key="4">
    <source>
        <dbReference type="EMBL" id="KWW99019.1"/>
    </source>
</evidence>
<dbReference type="PANTHER" id="PTHR23159">
    <property type="entry name" value="CENTROSOMAL PROTEIN 2"/>
    <property type="match status" value="1"/>
</dbReference>
<dbReference type="STRING" id="1469144.LI90_651"/>
<dbReference type="SUPFAM" id="SSF57997">
    <property type="entry name" value="Tropomyosin"/>
    <property type="match status" value="1"/>
</dbReference>
<dbReference type="Pfam" id="PF13558">
    <property type="entry name" value="SbcC_Walker_B"/>
    <property type="match status" value="1"/>
</dbReference>
<feature type="coiled-coil region" evidence="1">
    <location>
        <begin position="883"/>
        <end position="970"/>
    </location>
</feature>
<feature type="coiled-coil region" evidence="1">
    <location>
        <begin position="291"/>
        <end position="339"/>
    </location>
</feature>
<dbReference type="InterPro" id="IPR027417">
    <property type="entry name" value="P-loop_NTPase"/>
</dbReference>
<sequence length="1372" mass="151983">MRLHAVRTSVPTPNRERWQPLRAGLVDLFYYDYQEFWFRDGRLMLRGNNGTGKSKVLALTLPFLLDGDISAHRVEPDGDPGKRMEWNLLLGGKYEERLGYTWLEFGRITEDGGTAYLTIGCGLKAVAGRGIADRWYFVTPLRVGVDLFLIGPSGTALTKDRLTDAIGTEGYVTQKVELYRRAVDEHLFHLGPERYDALVNLLIQLRQPQLSKRPDPERLSRALSEALAPVDPAVITDIAAAFHDLERQRDELASLRETRNHVARFLDRYRHYARVAARRQAEELRLAQSAYERTGRDLSAVREEIDQARAEQQQAETRLEEIGGALAELTATREELAARPELKSLEDAERYAKLATEAAGSAARRAEEAVRTRDSRKAKRDEAARKAEASRTRVTERLGTAADAASRAGLGLEHAELVERLRLPDGPEDGFADAALDAALQAAEHAAGRRERAAKHVLELAEAAAEADEAVTHARRLLGEREADRDAAAGRKLEAEERVGAEAARLVAAWREYLAGVTELRPPPPDDLLPELAAWAETLDGENPAQAAMRSAASASHVSLAAARARAEAKLRACRDDLRDLRAERERLRSGEHAVPPAPHTRAEGVRDGRPGAPLWQVTDFADGLSAVERAGLEAALEASGLLDAWVTPDGRLLDPGTYDVVVTATRPVAANLGAVLRPAIDADDPQAGALRPEAVAAVLAGIGLGEAGAGTWVDVGGRWQVGPLRGEWAKPDAEYIGHGAREEARRRRLALLEQRISEAEAAVRAAEAELAAVEQRQRVLADELERQPGEQALRDAHGAAVAAARELERAAGRVQRQEEKVKEAEQAARKARRDLDEAASDLRLPTARSALAEVRGAVVAYRAEVLALISEVRQHAGQVAHLATWEAEYLVAEEAVRTAEEQAREAKVTAREAEGRLATLQGAIGATVEELRNRLAATKQRIEELNRESKRLRKRNDELIHKLGQAEGRKQELDGKLGEARRHRDRAAAGFHRFATTGLLAVAVPELDVPSTPWSPDPAVRLARRVEQALGGVEHGDGAWKRVQDEITRRFQELAETLSRHGHHAAAGMEEDCFVVTVTFQGRERAVDELAGLLDAEVEYRQRMLTAKERELLEEHLVNDVASHLQELISEAEAQVAEMNAELAERPTSTGMRLRLRWEPRPDGPAGLPEARRRLLRQEAELWSAEDRAAVSEFLQRRIEEERARDERGTWQDHLARALDYRSWHRFTIERWQDGRWRPATGPASGGERVLTVTLPLFAAASAHYRSAHLHAPRLVMLDEAFAGVDDDARAKCLGLLVTFDLDVVMTSEREWGFYATVPGIATHQLVRRDGIDAVHVTVWEWDGRLPQQVERDFAPRVEEEDQDRGADALW</sequence>
<dbReference type="PATRIC" id="fig|1469144.10.peg.753"/>
<feature type="compositionally biased region" description="Basic and acidic residues" evidence="2">
    <location>
        <begin position="364"/>
        <end position="396"/>
    </location>
</feature>
<feature type="region of interest" description="Disordered" evidence="2">
    <location>
        <begin position="358"/>
        <end position="398"/>
    </location>
</feature>
<comment type="caution">
    <text evidence="3">The sequence shown here is derived from an EMBL/GenBank/DDBJ whole genome shotgun (WGS) entry which is preliminary data.</text>
</comment>
<name>A0A132MIG9_9ACTN</name>